<keyword evidence="3" id="KW-1185">Reference proteome</keyword>
<evidence type="ECO:0008006" key="4">
    <source>
        <dbReference type="Google" id="ProtNLM"/>
    </source>
</evidence>
<feature type="region of interest" description="Disordered" evidence="1">
    <location>
        <begin position="171"/>
        <end position="217"/>
    </location>
</feature>
<dbReference type="RefSeq" id="WP_151595852.1">
    <property type="nucleotide sequence ID" value="NZ_WBMS02000018.1"/>
</dbReference>
<proteinExistence type="predicted"/>
<gene>
    <name evidence="2" type="ORF">F8568_023635</name>
</gene>
<feature type="compositionally biased region" description="Low complexity" evidence="1">
    <location>
        <begin position="196"/>
        <end position="206"/>
    </location>
</feature>
<evidence type="ECO:0000256" key="1">
    <source>
        <dbReference type="SAM" id="MobiDB-lite"/>
    </source>
</evidence>
<dbReference type="AlphaFoldDB" id="A0A6I4MM75"/>
<protein>
    <recommendedName>
        <fullName evidence="4">Cupin domain-containing protein</fullName>
    </recommendedName>
</protein>
<accession>A0A6I4MM75</accession>
<dbReference type="Proteomes" id="UP000462055">
    <property type="component" value="Unassembled WGS sequence"/>
</dbReference>
<dbReference type="Gene3D" id="2.60.120.10">
    <property type="entry name" value="Jelly Rolls"/>
    <property type="match status" value="1"/>
</dbReference>
<dbReference type="SUPFAM" id="SSF51182">
    <property type="entry name" value="RmlC-like cupins"/>
    <property type="match status" value="1"/>
</dbReference>
<comment type="caution">
    <text evidence="2">The sequence shown here is derived from an EMBL/GenBank/DDBJ whole genome shotgun (WGS) entry which is preliminary data.</text>
</comment>
<dbReference type="InterPro" id="IPR011051">
    <property type="entry name" value="RmlC_Cupin_sf"/>
</dbReference>
<evidence type="ECO:0000313" key="3">
    <source>
        <dbReference type="Proteomes" id="UP000462055"/>
    </source>
</evidence>
<reference evidence="2" key="1">
    <citation type="submission" date="2019-12" db="EMBL/GenBank/DDBJ databases">
        <title>Actinomadura physcomitrii sp. nov., a novel actinomycete isolated from moss [Physcomitrium sphaericum (Ludw) Fuernr].</title>
        <authorList>
            <person name="Zhuang X."/>
        </authorList>
    </citation>
    <scope>NUCLEOTIDE SEQUENCE [LARGE SCALE GENOMIC DNA]</scope>
    <source>
        <strain evidence="2">LD22</strain>
    </source>
</reference>
<dbReference type="InterPro" id="IPR014710">
    <property type="entry name" value="RmlC-like_jellyroll"/>
</dbReference>
<name>A0A6I4MM75_9ACTN</name>
<dbReference type="EMBL" id="WBMS02000018">
    <property type="protein sequence ID" value="MWA03316.1"/>
    <property type="molecule type" value="Genomic_DNA"/>
</dbReference>
<organism evidence="2 3">
    <name type="scientific">Actinomadura physcomitrii</name>
    <dbReference type="NCBI Taxonomy" id="2650748"/>
    <lineage>
        <taxon>Bacteria</taxon>
        <taxon>Bacillati</taxon>
        <taxon>Actinomycetota</taxon>
        <taxon>Actinomycetes</taxon>
        <taxon>Streptosporangiales</taxon>
        <taxon>Thermomonosporaceae</taxon>
        <taxon>Actinomadura</taxon>
    </lineage>
</organism>
<evidence type="ECO:0000313" key="2">
    <source>
        <dbReference type="EMBL" id="MWA03316.1"/>
    </source>
</evidence>
<sequence>MIKGAVLPSSARGVHLIDPVLIEWAYPAPRAGRDPMETRNSGVQEKWFVKPSRDDDRFPVSAIRFRPGYVFTRHWHTEGEFILIQRGSATVGDQEVGRGGMAYNDARTIYGAEAAGPDGCDFLMIRRAWARNTVVATDEDVVMAEAGGVVNSLDKVAGGLSERGLHILDPGAVAPETDPSSGLAMRWLMPPDPAADRPAGGSPSGARGTLDKDEEKP</sequence>